<comment type="caution">
    <text evidence="5">The sequence shown here is derived from an EMBL/GenBank/DDBJ whole genome shotgun (WGS) entry which is preliminary data.</text>
</comment>
<dbReference type="Gene3D" id="3.40.50.1820">
    <property type="entry name" value="alpha/beta hydrolase"/>
    <property type="match status" value="1"/>
</dbReference>
<dbReference type="EC" id="3.1.1.-" evidence="3"/>
<comment type="similarity">
    <text evidence="1 3">Belongs to the type-B carboxylesterase/lipase family.</text>
</comment>
<dbReference type="GO" id="GO:0016787">
    <property type="term" value="F:hydrolase activity"/>
    <property type="evidence" value="ECO:0007669"/>
    <property type="project" value="UniProtKB-KW"/>
</dbReference>
<dbReference type="SUPFAM" id="SSF53474">
    <property type="entry name" value="alpha/beta-Hydrolases"/>
    <property type="match status" value="1"/>
</dbReference>
<dbReference type="AlphaFoldDB" id="A0A8I1I0T1"/>
<organism evidence="5 6">
    <name type="scientific">Corynebacterium tuberculostearicum</name>
    <dbReference type="NCBI Taxonomy" id="38304"/>
    <lineage>
        <taxon>Bacteria</taxon>
        <taxon>Bacillati</taxon>
        <taxon>Actinomycetota</taxon>
        <taxon>Actinomycetes</taxon>
        <taxon>Mycobacteriales</taxon>
        <taxon>Corynebacteriaceae</taxon>
        <taxon>Corynebacterium</taxon>
    </lineage>
</organism>
<sequence length="434" mass="48108">MSSAQIPVTVTTASGRITGVRRDGLHYFHSVRYSTIPSPYSPAEPLDGAFDQDAREPRPNDIALSITAPADAAECPVVVYIHGGRFEHGSHEDPRLTGTKNARHGVVQVNVGYRVGLAGFARFDGDEADRYRGIDDCLLALEWLQDNIEAFGGDKTNITLVGQSAGAAISLWLTRRDHFRGGFRRVLALSPAFPRDRFEHRITDLRRALGVPVTRQALEKMDPESLAKGYAKFRKKYRFDVALGPAPLRAEELADIPIVVTSTRDEFYTMPAAERIDKMAFAGFITSYLSPKFGMSHDRFKQWRQLAHYVDPQRPMGRLIGDAAVRRWTAQVAEEAPGPTWMMEFTRTEAPAVHCAELDPLFGGSGGEEADASPAGELNEWLRHYATTGEPGFPGYGDDHQVLEFNLDTGERRLAYATLDYVAAAFYNDDELGV</sequence>
<dbReference type="InterPro" id="IPR019826">
    <property type="entry name" value="Carboxylesterase_B_AS"/>
</dbReference>
<dbReference type="EMBL" id="JAEHFL010000002">
    <property type="protein sequence ID" value="MBK3427323.1"/>
    <property type="molecule type" value="Genomic_DNA"/>
</dbReference>
<dbReference type="Pfam" id="PF00135">
    <property type="entry name" value="COesterase"/>
    <property type="match status" value="1"/>
</dbReference>
<keyword evidence="2 3" id="KW-0378">Hydrolase</keyword>
<evidence type="ECO:0000256" key="1">
    <source>
        <dbReference type="ARBA" id="ARBA00005964"/>
    </source>
</evidence>
<dbReference type="InterPro" id="IPR029058">
    <property type="entry name" value="AB_hydrolase_fold"/>
</dbReference>
<name>A0A8I1I0T1_9CORY</name>
<evidence type="ECO:0000313" key="6">
    <source>
        <dbReference type="Proteomes" id="UP000603369"/>
    </source>
</evidence>
<evidence type="ECO:0000256" key="3">
    <source>
        <dbReference type="RuleBase" id="RU361235"/>
    </source>
</evidence>
<evidence type="ECO:0000259" key="4">
    <source>
        <dbReference type="Pfam" id="PF00135"/>
    </source>
</evidence>
<proteinExistence type="inferred from homology"/>
<evidence type="ECO:0000313" key="5">
    <source>
        <dbReference type="EMBL" id="MBK3427323.1"/>
    </source>
</evidence>
<feature type="domain" description="Carboxylesterase type B" evidence="4">
    <location>
        <begin position="64"/>
        <end position="211"/>
    </location>
</feature>
<dbReference type="PANTHER" id="PTHR11559">
    <property type="entry name" value="CARBOXYLESTERASE"/>
    <property type="match status" value="1"/>
</dbReference>
<reference evidence="5 6" key="1">
    <citation type="submission" date="2020-12" db="EMBL/GenBank/DDBJ databases">
        <title>Draft genome sequence of the commensal strain Corynebacterium tuberculostearicum MFP09/CIP 102622 isolated from human skin.</title>
        <authorList>
            <person name="Boukerb A.M."/>
            <person name="Janvier X."/>
            <person name="Feuilloley M.G.J."/>
            <person name="Groboillot A."/>
        </authorList>
    </citation>
    <scope>NUCLEOTIDE SEQUENCE [LARGE SCALE GENOMIC DNA]</scope>
    <source>
        <strain evidence="5 6">CIP 102622</strain>
    </source>
</reference>
<keyword evidence="6" id="KW-1185">Reference proteome</keyword>
<dbReference type="RefSeq" id="WP_005324175.1">
    <property type="nucleotide sequence ID" value="NZ_JAEHFL010000002.1"/>
</dbReference>
<protein>
    <recommendedName>
        <fullName evidence="3">Carboxylic ester hydrolase</fullName>
        <ecNumber evidence="3">3.1.1.-</ecNumber>
    </recommendedName>
</protein>
<accession>A0A8I1I0T1</accession>
<gene>
    <name evidence="5" type="ORF">JDP02_02195</name>
</gene>
<evidence type="ECO:0000256" key="2">
    <source>
        <dbReference type="ARBA" id="ARBA00022801"/>
    </source>
</evidence>
<dbReference type="PROSITE" id="PS00122">
    <property type="entry name" value="CARBOXYLESTERASE_B_1"/>
    <property type="match status" value="1"/>
</dbReference>
<dbReference type="InterPro" id="IPR002018">
    <property type="entry name" value="CarbesteraseB"/>
</dbReference>
<dbReference type="Proteomes" id="UP000603369">
    <property type="component" value="Unassembled WGS sequence"/>
</dbReference>
<dbReference type="InterPro" id="IPR050309">
    <property type="entry name" value="Type-B_Carboxylest/Lipase"/>
</dbReference>